<comment type="caution">
    <text evidence="2">The sequence shown here is derived from an EMBL/GenBank/DDBJ whole genome shotgun (WGS) entry which is preliminary data.</text>
</comment>
<proteinExistence type="predicted"/>
<evidence type="ECO:0000313" key="5">
    <source>
        <dbReference type="Proteomes" id="UP001241110"/>
    </source>
</evidence>
<protein>
    <recommendedName>
        <fullName evidence="6">Lipoprotein</fullName>
    </recommendedName>
</protein>
<dbReference type="RefSeq" id="WP_313997553.1">
    <property type="nucleotide sequence ID" value="NZ_JASJOR010000012.1"/>
</dbReference>
<feature type="transmembrane region" description="Helical" evidence="1">
    <location>
        <begin position="6"/>
        <end position="25"/>
    </location>
</feature>
<keyword evidence="1" id="KW-1133">Transmembrane helix</keyword>
<dbReference type="EMBL" id="JASJOS010000010">
    <property type="protein sequence ID" value="MDJ1483315.1"/>
    <property type="molecule type" value="Genomic_DNA"/>
</dbReference>
<dbReference type="EMBL" id="JASJOT010000009">
    <property type="protein sequence ID" value="MDJ1494426.1"/>
    <property type="molecule type" value="Genomic_DNA"/>
</dbReference>
<gene>
    <name evidence="2" type="ORF">QNI16_22645</name>
    <name evidence="3" type="ORF">QNI19_15890</name>
</gene>
<dbReference type="PROSITE" id="PS51257">
    <property type="entry name" value="PROKAR_LIPOPROTEIN"/>
    <property type="match status" value="1"/>
</dbReference>
<reference evidence="2 4" key="1">
    <citation type="submission" date="2023-05" db="EMBL/GenBank/DDBJ databases">
        <authorList>
            <person name="Zhang X."/>
        </authorList>
    </citation>
    <scope>NUCLEOTIDE SEQUENCE</scope>
    <source>
        <strain evidence="3 4">DM2B3-1</strain>
        <strain evidence="2">YF14B1</strain>
    </source>
</reference>
<keyword evidence="4" id="KW-1185">Reference proteome</keyword>
<accession>A0AAE3QQ83</accession>
<sequence length="48" mass="5326">MKLTSTKIAWAVIAMGSAFIFYACFTKLGAEPEYEACSQNNSTIIFRT</sequence>
<evidence type="ECO:0000256" key="1">
    <source>
        <dbReference type="SAM" id="Phobius"/>
    </source>
</evidence>
<evidence type="ECO:0000313" key="4">
    <source>
        <dbReference type="Proteomes" id="UP001228581"/>
    </source>
</evidence>
<dbReference type="Proteomes" id="UP001228581">
    <property type="component" value="Unassembled WGS sequence"/>
</dbReference>
<evidence type="ECO:0000313" key="2">
    <source>
        <dbReference type="EMBL" id="MDJ1483315.1"/>
    </source>
</evidence>
<keyword evidence="1" id="KW-0472">Membrane</keyword>
<evidence type="ECO:0008006" key="6">
    <source>
        <dbReference type="Google" id="ProtNLM"/>
    </source>
</evidence>
<keyword evidence="1" id="KW-0812">Transmembrane</keyword>
<dbReference type="AlphaFoldDB" id="A0AAE3QQ83"/>
<dbReference type="Proteomes" id="UP001241110">
    <property type="component" value="Unassembled WGS sequence"/>
</dbReference>
<name>A0AAE3QQ83_9BACT</name>
<organism evidence="2 5">
    <name type="scientific">Xanthocytophaga flava</name>
    <dbReference type="NCBI Taxonomy" id="3048013"/>
    <lineage>
        <taxon>Bacteria</taxon>
        <taxon>Pseudomonadati</taxon>
        <taxon>Bacteroidota</taxon>
        <taxon>Cytophagia</taxon>
        <taxon>Cytophagales</taxon>
        <taxon>Rhodocytophagaceae</taxon>
        <taxon>Xanthocytophaga</taxon>
    </lineage>
</organism>
<evidence type="ECO:0000313" key="3">
    <source>
        <dbReference type="EMBL" id="MDJ1494426.1"/>
    </source>
</evidence>